<evidence type="ECO:0000256" key="2">
    <source>
        <dbReference type="ARBA" id="ARBA00022649"/>
    </source>
</evidence>
<organism evidence="3 4">
    <name type="scientific">Anaerococcus murdochii</name>
    <dbReference type="NCBI Taxonomy" id="411577"/>
    <lineage>
        <taxon>Bacteria</taxon>
        <taxon>Bacillati</taxon>
        <taxon>Bacillota</taxon>
        <taxon>Tissierellia</taxon>
        <taxon>Tissierellales</taxon>
        <taxon>Peptoniphilaceae</taxon>
        <taxon>Anaerococcus</taxon>
    </lineage>
</organism>
<dbReference type="EMBL" id="JAIPME010000002">
    <property type="protein sequence ID" value="MBZ2385950.1"/>
    <property type="molecule type" value="Genomic_DNA"/>
</dbReference>
<dbReference type="PANTHER" id="PTHR35601">
    <property type="entry name" value="TOXIN RELE"/>
    <property type="match status" value="1"/>
</dbReference>
<keyword evidence="2" id="KW-1277">Toxin-antitoxin system</keyword>
<comment type="caution">
    <text evidence="3">The sequence shown here is derived from an EMBL/GenBank/DDBJ whole genome shotgun (WGS) entry which is preliminary data.</text>
</comment>
<accession>A0ABS7SWM6</accession>
<evidence type="ECO:0000313" key="3">
    <source>
        <dbReference type="EMBL" id="MBZ2385950.1"/>
    </source>
</evidence>
<sequence>MRIIYSEEALKSLKKLDKPVQRIIISYMDKIALLEEPRSRGKALSTNLRGFWRYRIGDYRILCEIQDEKLIICVVDIDHRKNIYNR</sequence>
<evidence type="ECO:0000313" key="4">
    <source>
        <dbReference type="Proteomes" id="UP000734271"/>
    </source>
</evidence>
<dbReference type="Gene3D" id="3.30.2310.20">
    <property type="entry name" value="RelE-like"/>
    <property type="match status" value="1"/>
</dbReference>
<dbReference type="NCBIfam" id="TIGR02385">
    <property type="entry name" value="RelE_StbE"/>
    <property type="match status" value="1"/>
</dbReference>
<dbReference type="Pfam" id="PF05016">
    <property type="entry name" value="ParE_toxin"/>
    <property type="match status" value="1"/>
</dbReference>
<dbReference type="InterPro" id="IPR035093">
    <property type="entry name" value="RelE/ParE_toxin_dom_sf"/>
</dbReference>
<dbReference type="InterPro" id="IPR007712">
    <property type="entry name" value="RelE/ParE_toxin"/>
</dbReference>
<dbReference type="Proteomes" id="UP000734271">
    <property type="component" value="Unassembled WGS sequence"/>
</dbReference>
<dbReference type="PANTHER" id="PTHR35601:SF1">
    <property type="entry name" value="TOXIN RELE"/>
    <property type="match status" value="1"/>
</dbReference>
<name>A0ABS7SWM6_9FIRM</name>
<evidence type="ECO:0000256" key="1">
    <source>
        <dbReference type="ARBA" id="ARBA00006226"/>
    </source>
</evidence>
<proteinExistence type="inferred from homology"/>
<dbReference type="RefSeq" id="WP_223417763.1">
    <property type="nucleotide sequence ID" value="NZ_JAIPME010000002.1"/>
</dbReference>
<gene>
    <name evidence="3" type="ORF">K8P03_01350</name>
</gene>
<dbReference type="SUPFAM" id="SSF143011">
    <property type="entry name" value="RelE-like"/>
    <property type="match status" value="1"/>
</dbReference>
<keyword evidence="4" id="KW-1185">Reference proteome</keyword>
<reference evidence="3 4" key="1">
    <citation type="submission" date="2021-08" db="EMBL/GenBank/DDBJ databases">
        <title>FDA dAtabase for Regulatory Grade micrObial Sequences (FDA-ARGOS): Supporting development and validation of Infectious Disease Dx tests.</title>
        <authorList>
            <person name="Sproer C."/>
            <person name="Gronow S."/>
            <person name="Severitt S."/>
            <person name="Schroder I."/>
            <person name="Tallon L."/>
            <person name="Sadzewicz L."/>
            <person name="Zhao X."/>
            <person name="Boylan J."/>
            <person name="Ott S."/>
            <person name="Bowen H."/>
            <person name="Vavikolanu K."/>
            <person name="Hazen T."/>
            <person name="Aluvathingal J."/>
            <person name="Nadendla S."/>
            <person name="Lowell S."/>
            <person name="Myers T."/>
            <person name="Yan Y."/>
            <person name="Sichtig H."/>
        </authorList>
    </citation>
    <scope>NUCLEOTIDE SEQUENCE [LARGE SCALE GENOMIC DNA]</scope>
    <source>
        <strain evidence="3 4">FDAARGOS_1460</strain>
    </source>
</reference>
<protein>
    <submittedName>
        <fullName evidence="3">Type II toxin-antitoxin system RelE/ParE family toxin</fullName>
    </submittedName>
</protein>
<comment type="similarity">
    <text evidence="1">Belongs to the RelE toxin family.</text>
</comment>